<protein>
    <recommendedName>
        <fullName evidence="3">FAF domain-containing protein</fullName>
    </recommendedName>
</protein>
<feature type="compositionally biased region" description="Acidic residues" evidence="2">
    <location>
        <begin position="213"/>
        <end position="228"/>
    </location>
</feature>
<feature type="region of interest" description="Disordered" evidence="2">
    <location>
        <begin position="70"/>
        <end position="92"/>
    </location>
</feature>
<evidence type="ECO:0000256" key="2">
    <source>
        <dbReference type="SAM" id="MobiDB-lite"/>
    </source>
</evidence>
<dbReference type="Pfam" id="PF11250">
    <property type="entry name" value="FAF"/>
    <property type="match status" value="1"/>
</dbReference>
<feature type="region of interest" description="Disordered" evidence="2">
    <location>
        <begin position="257"/>
        <end position="282"/>
    </location>
</feature>
<feature type="domain" description="FAF" evidence="3">
    <location>
        <begin position="151"/>
        <end position="204"/>
    </location>
</feature>
<reference evidence="4" key="1">
    <citation type="submission" date="2012-05" db="EMBL/GenBank/DDBJ databases">
        <authorList>
            <person name="Krishnakumar V."/>
            <person name="Cheung F."/>
            <person name="Xiao Y."/>
            <person name="Chan A."/>
            <person name="Moskal W.A."/>
            <person name="Town C.D."/>
        </authorList>
    </citation>
    <scope>NUCLEOTIDE SEQUENCE</scope>
</reference>
<accession>I3T0M4</accession>
<evidence type="ECO:0000256" key="1">
    <source>
        <dbReference type="ARBA" id="ARBA00008690"/>
    </source>
</evidence>
<feature type="compositionally biased region" description="Polar residues" evidence="2">
    <location>
        <begin position="70"/>
        <end position="91"/>
    </location>
</feature>
<organism evidence="4">
    <name type="scientific">Lotus japonicus</name>
    <name type="common">Lotus corniculatus var. japonicus</name>
    <dbReference type="NCBI Taxonomy" id="34305"/>
    <lineage>
        <taxon>Eukaryota</taxon>
        <taxon>Viridiplantae</taxon>
        <taxon>Streptophyta</taxon>
        <taxon>Embryophyta</taxon>
        <taxon>Tracheophyta</taxon>
        <taxon>Spermatophyta</taxon>
        <taxon>Magnoliopsida</taxon>
        <taxon>eudicotyledons</taxon>
        <taxon>Gunneridae</taxon>
        <taxon>Pentapetalae</taxon>
        <taxon>rosids</taxon>
        <taxon>fabids</taxon>
        <taxon>Fabales</taxon>
        <taxon>Fabaceae</taxon>
        <taxon>Papilionoideae</taxon>
        <taxon>50 kb inversion clade</taxon>
        <taxon>NPAAA clade</taxon>
        <taxon>Hologalegina</taxon>
        <taxon>robinioid clade</taxon>
        <taxon>Loteae</taxon>
        <taxon>Lotus</taxon>
    </lineage>
</organism>
<feature type="compositionally biased region" description="Acidic residues" evidence="2">
    <location>
        <begin position="266"/>
        <end position="280"/>
    </location>
</feature>
<dbReference type="AlphaFoldDB" id="I3T0M4"/>
<dbReference type="InterPro" id="IPR046431">
    <property type="entry name" value="FAF_dom"/>
</dbReference>
<dbReference type="PANTHER" id="PTHR33155:SF53">
    <property type="entry name" value="FANTASTIC FOUR-LIKE PROTEIN"/>
    <property type="match status" value="1"/>
</dbReference>
<dbReference type="PANTHER" id="PTHR33155">
    <property type="entry name" value="FANTASTIC FOUR-LIKE PROTEIN (DUF3049)"/>
    <property type="match status" value="1"/>
</dbReference>
<name>I3T0M4_LOTJA</name>
<feature type="region of interest" description="Disordered" evidence="2">
    <location>
        <begin position="208"/>
        <end position="238"/>
    </location>
</feature>
<comment type="similarity">
    <text evidence="1">Belongs to the fantastic four family.</text>
</comment>
<evidence type="ECO:0000259" key="3">
    <source>
        <dbReference type="Pfam" id="PF11250"/>
    </source>
</evidence>
<dbReference type="InterPro" id="IPR021410">
    <property type="entry name" value="FAF"/>
</dbReference>
<sequence>MATIVESRTLKLRLSSSKPLPPPHQSIDLSFKSCFRDSNNNEENTNKTDTFKPNSNMGNSWSFLDALSDVSQGNKESSQKETTYVPPQQKRSSLLLSPKSLELCTENLGNESGTDIADENDIDLFCSGGNLGTRRQPRLQRLAAKKARTQNFPPPLTTIRGSESLLVRPHREDGRLVIEVTKVPPPSPSCFQAERSHGRLRLCFLTNQPPSFDPEEEEEAEEENEDVNVIDNNEFPTPNKGFEVEFDENDMSGQIQHAEVETGDKTEEETEEKTEEETGEEATFAACGGCDEMKESNVRMEKYERLRRCKEGGDRENSEVLLNRSEPFWVTI</sequence>
<dbReference type="EMBL" id="BT146272">
    <property type="protein sequence ID" value="AFK46066.1"/>
    <property type="molecule type" value="mRNA"/>
</dbReference>
<evidence type="ECO:0000313" key="4">
    <source>
        <dbReference type="EMBL" id="AFK46066.1"/>
    </source>
</evidence>
<proteinExistence type="evidence at transcript level"/>